<dbReference type="Gene3D" id="3.90.1010.20">
    <property type="match status" value="1"/>
</dbReference>
<evidence type="ECO:0000256" key="4">
    <source>
        <dbReference type="ARBA" id="ARBA00022643"/>
    </source>
</evidence>
<keyword evidence="6" id="KW-1003">Cell membrane</keyword>
<evidence type="ECO:0000256" key="3">
    <source>
        <dbReference type="ARBA" id="ARBA00022630"/>
    </source>
</evidence>
<dbReference type="HAMAP" id="MF_00479">
    <property type="entry name" value="RsxG_RnfG"/>
    <property type="match status" value="1"/>
</dbReference>
<dbReference type="AlphaFoldDB" id="A0AAE3MDS6"/>
<dbReference type="SMART" id="SM00900">
    <property type="entry name" value="FMN_bind"/>
    <property type="match status" value="1"/>
</dbReference>
<evidence type="ECO:0000313" key="8">
    <source>
        <dbReference type="EMBL" id="MCW3805591.1"/>
    </source>
</evidence>
<comment type="subcellular location">
    <subcellularLocation>
        <location evidence="6">Cell membrane</location>
        <topology evidence="6">Single-pass membrane protein</topology>
    </subcellularLocation>
</comment>
<evidence type="ECO:0000259" key="7">
    <source>
        <dbReference type="SMART" id="SM00900"/>
    </source>
</evidence>
<dbReference type="PIRSF" id="PIRSF006091">
    <property type="entry name" value="E_trnsport_RnfG"/>
    <property type="match status" value="1"/>
</dbReference>
<evidence type="ECO:0000313" key="9">
    <source>
        <dbReference type="Proteomes" id="UP001207408"/>
    </source>
</evidence>
<protein>
    <recommendedName>
        <fullName evidence="6">Ion-translocating oxidoreductase complex subunit G</fullName>
        <ecNumber evidence="6">7.-.-.-</ecNumber>
    </recommendedName>
    <alternativeName>
        <fullName evidence="6">Rnf electron transport complex subunit G</fullName>
    </alternativeName>
</protein>
<keyword evidence="6" id="KW-1133">Transmembrane helix</keyword>
<evidence type="ECO:0000256" key="6">
    <source>
        <dbReference type="HAMAP-Rule" id="MF_00479"/>
    </source>
</evidence>
<dbReference type="Pfam" id="PF04205">
    <property type="entry name" value="FMN_bind"/>
    <property type="match status" value="1"/>
</dbReference>
<reference evidence="8" key="1">
    <citation type="submission" date="2022-10" db="EMBL/GenBank/DDBJ databases">
        <authorList>
            <person name="Yu W.X."/>
        </authorList>
    </citation>
    <scope>NUCLEOTIDE SEQUENCE</scope>
    <source>
        <strain evidence="8">D04</strain>
    </source>
</reference>
<dbReference type="PANTHER" id="PTHR36118">
    <property type="entry name" value="ION-TRANSLOCATING OXIDOREDUCTASE COMPLEX SUBUNIT G"/>
    <property type="match status" value="1"/>
</dbReference>
<dbReference type="GO" id="GO:0005886">
    <property type="term" value="C:plasma membrane"/>
    <property type="evidence" value="ECO:0007669"/>
    <property type="project" value="UniProtKB-SubCell"/>
</dbReference>
<comment type="subunit">
    <text evidence="6">The complex is composed of six subunits: RnfA, RnfB, RnfC, RnfD, RnfE and RnfG.</text>
</comment>
<keyword evidence="6" id="KW-1278">Translocase</keyword>
<dbReference type="GO" id="GO:0022900">
    <property type="term" value="P:electron transport chain"/>
    <property type="evidence" value="ECO:0007669"/>
    <property type="project" value="UniProtKB-UniRule"/>
</dbReference>
<dbReference type="PANTHER" id="PTHR36118:SF1">
    <property type="entry name" value="ION-TRANSLOCATING OXIDOREDUCTASE COMPLEX SUBUNIT G"/>
    <property type="match status" value="1"/>
</dbReference>
<keyword evidence="2 6" id="KW-0597">Phosphoprotein</keyword>
<evidence type="ECO:0000256" key="2">
    <source>
        <dbReference type="ARBA" id="ARBA00022553"/>
    </source>
</evidence>
<evidence type="ECO:0000256" key="5">
    <source>
        <dbReference type="ARBA" id="ARBA00022982"/>
    </source>
</evidence>
<feature type="modified residue" description="FMN phosphoryl threonine" evidence="6">
    <location>
        <position position="172"/>
    </location>
</feature>
<keyword evidence="4 6" id="KW-0288">FMN</keyword>
<dbReference type="RefSeq" id="WP_301198961.1">
    <property type="nucleotide sequence ID" value="NZ_JAPDPI010000013.1"/>
</dbReference>
<gene>
    <name evidence="6" type="primary">rnfG</name>
    <name evidence="8" type="ORF">OM074_08115</name>
</gene>
<feature type="domain" description="FMN-binding" evidence="7">
    <location>
        <begin position="98"/>
        <end position="189"/>
    </location>
</feature>
<dbReference type="GO" id="GO:0009055">
    <property type="term" value="F:electron transfer activity"/>
    <property type="evidence" value="ECO:0007669"/>
    <property type="project" value="InterPro"/>
</dbReference>
<keyword evidence="3 6" id="KW-0285">Flavoprotein</keyword>
<organism evidence="8 9">
    <name type="scientific">Plebeiibacterium marinum</name>
    <dbReference type="NCBI Taxonomy" id="2992111"/>
    <lineage>
        <taxon>Bacteria</taxon>
        <taxon>Pseudomonadati</taxon>
        <taxon>Bacteroidota</taxon>
        <taxon>Bacteroidia</taxon>
        <taxon>Marinilabiliales</taxon>
        <taxon>Marinilabiliaceae</taxon>
        <taxon>Plebeiibacterium</taxon>
    </lineage>
</organism>
<comment type="similarity">
    <text evidence="6">Belongs to the RnfG family.</text>
</comment>
<dbReference type="InterPro" id="IPR010209">
    <property type="entry name" value="Ion_transpt_RnfG/RsxG"/>
</dbReference>
<comment type="cofactor">
    <cofactor evidence="6">
        <name>FMN</name>
        <dbReference type="ChEBI" id="CHEBI:58210"/>
    </cofactor>
</comment>
<keyword evidence="5 6" id="KW-0249">Electron transport</keyword>
<accession>A0AAE3MDS6</accession>
<keyword evidence="1 6" id="KW-0813">Transport</keyword>
<evidence type="ECO:0000256" key="1">
    <source>
        <dbReference type="ARBA" id="ARBA00022448"/>
    </source>
</evidence>
<keyword evidence="6" id="KW-0812">Transmembrane</keyword>
<dbReference type="EC" id="7.-.-.-" evidence="6"/>
<keyword evidence="6" id="KW-0472">Membrane</keyword>
<dbReference type="EMBL" id="JAPDPI010000013">
    <property type="protein sequence ID" value="MCW3805591.1"/>
    <property type="molecule type" value="Genomic_DNA"/>
</dbReference>
<comment type="function">
    <text evidence="6">Part of a membrane-bound complex that couples electron transfer with translocation of ions across the membrane.</text>
</comment>
<dbReference type="NCBIfam" id="TIGR01947">
    <property type="entry name" value="rnfG"/>
    <property type="match status" value="1"/>
</dbReference>
<sequence>MAKTESTLVNMVLALLIITAVAGGSLGMVYKVTKEPIAAAKLAKQKKAIEQVVPGFDNNPTDEAYELTSKEGFALKVFPCKKGEELLGVAISTKTEKGFSGEIKVMVGMKPDGTIINYSVLEHKETPGLGSKMQAWFRMDKGNQSVLGKNPKTTKMVVSKDGGQVDAITAATISSRAFLDAIMVAYNTYMDNTDAHSSATTKSKGGQS</sequence>
<dbReference type="Proteomes" id="UP001207408">
    <property type="component" value="Unassembled WGS sequence"/>
</dbReference>
<name>A0AAE3MDS6_9BACT</name>
<keyword evidence="9" id="KW-1185">Reference proteome</keyword>
<dbReference type="InterPro" id="IPR007329">
    <property type="entry name" value="FMN-bd"/>
</dbReference>
<proteinExistence type="inferred from homology"/>
<dbReference type="GO" id="GO:0010181">
    <property type="term" value="F:FMN binding"/>
    <property type="evidence" value="ECO:0007669"/>
    <property type="project" value="InterPro"/>
</dbReference>
<comment type="caution">
    <text evidence="8">The sequence shown here is derived from an EMBL/GenBank/DDBJ whole genome shotgun (WGS) entry which is preliminary data.</text>
</comment>